<dbReference type="SUPFAM" id="SSF51735">
    <property type="entry name" value="NAD(P)-binding Rossmann-fold domains"/>
    <property type="match status" value="1"/>
</dbReference>
<dbReference type="Pfam" id="PF13549">
    <property type="entry name" value="ATP-grasp_5"/>
    <property type="match status" value="1"/>
</dbReference>
<dbReference type="InterPro" id="IPR016102">
    <property type="entry name" value="Succinyl-CoA_synth-like"/>
</dbReference>
<dbReference type="InterPro" id="IPR011761">
    <property type="entry name" value="ATP-grasp"/>
</dbReference>
<dbReference type="GO" id="GO:0006099">
    <property type="term" value="P:tricarboxylic acid cycle"/>
    <property type="evidence" value="ECO:0007669"/>
    <property type="project" value="UniProtKB-KW"/>
</dbReference>
<dbReference type="PANTHER" id="PTHR42793:SF4">
    <property type="entry name" value="BLL6376 PROTEIN"/>
    <property type="match status" value="1"/>
</dbReference>
<dbReference type="FunFam" id="3.30.1490.20:FF:000020">
    <property type="entry name" value="Protein lysine acetyltransferase"/>
    <property type="match status" value="1"/>
</dbReference>
<comment type="similarity">
    <text evidence="2">In the N-terminal section; belongs to the acetate CoA ligase alpha subunit family.</text>
</comment>
<evidence type="ECO:0000313" key="5">
    <source>
        <dbReference type="EMBL" id="GGJ39621.1"/>
    </source>
</evidence>
<keyword evidence="3" id="KW-0067">ATP-binding</keyword>
<dbReference type="Gene3D" id="3.30.1490.20">
    <property type="entry name" value="ATP-grasp fold, A domain"/>
    <property type="match status" value="1"/>
</dbReference>
<name>A0A917L2H8_9PROT</name>
<reference evidence="5" key="2">
    <citation type="submission" date="2020-09" db="EMBL/GenBank/DDBJ databases">
        <authorList>
            <person name="Sun Q."/>
            <person name="Zhou Y."/>
        </authorList>
    </citation>
    <scope>NUCLEOTIDE SEQUENCE</scope>
    <source>
        <strain evidence="5">CGMCC 1.3617</strain>
    </source>
</reference>
<dbReference type="InterPro" id="IPR032875">
    <property type="entry name" value="Succ_CoA_lig_flav_dom"/>
</dbReference>
<dbReference type="InterPro" id="IPR013815">
    <property type="entry name" value="ATP_grasp_subdomain_1"/>
</dbReference>
<evidence type="ECO:0000256" key="3">
    <source>
        <dbReference type="PROSITE-ProRule" id="PRU00409"/>
    </source>
</evidence>
<dbReference type="SMART" id="SM00881">
    <property type="entry name" value="CoA_binding"/>
    <property type="match status" value="1"/>
</dbReference>
<dbReference type="InterPro" id="IPR003781">
    <property type="entry name" value="CoA-bd"/>
</dbReference>
<dbReference type="RefSeq" id="WP_229681601.1">
    <property type="nucleotide sequence ID" value="NZ_BMKW01000018.1"/>
</dbReference>
<accession>A0A917L2H8</accession>
<feature type="domain" description="ATP-grasp" evidence="4">
    <location>
        <begin position="500"/>
        <end position="536"/>
    </location>
</feature>
<dbReference type="Gene3D" id="3.40.50.261">
    <property type="entry name" value="Succinyl-CoA synthetase domains"/>
    <property type="match status" value="2"/>
</dbReference>
<dbReference type="InterPro" id="IPR036291">
    <property type="entry name" value="NAD(P)-bd_dom_sf"/>
</dbReference>
<dbReference type="SUPFAM" id="SSF56059">
    <property type="entry name" value="Glutathione synthetase ATP-binding domain-like"/>
    <property type="match status" value="1"/>
</dbReference>
<dbReference type="PANTHER" id="PTHR42793">
    <property type="entry name" value="COA BINDING DOMAIN CONTAINING PROTEIN"/>
    <property type="match status" value="1"/>
</dbReference>
<evidence type="ECO:0000313" key="6">
    <source>
        <dbReference type="Proteomes" id="UP000661507"/>
    </source>
</evidence>
<dbReference type="GO" id="GO:0005524">
    <property type="term" value="F:ATP binding"/>
    <property type="evidence" value="ECO:0007669"/>
    <property type="project" value="UniProtKB-UniRule"/>
</dbReference>
<proteinExistence type="inferred from homology"/>
<dbReference type="Pfam" id="PF13607">
    <property type="entry name" value="Succ_CoA_lig"/>
    <property type="match status" value="1"/>
</dbReference>
<dbReference type="PROSITE" id="PS50975">
    <property type="entry name" value="ATP_GRASP"/>
    <property type="match status" value="1"/>
</dbReference>
<keyword evidence="3" id="KW-0547">Nucleotide-binding</keyword>
<sequence>MPAERGNPDIAPRGTAFAALDAMIRPRSVAVIGASDDATRIGGRPIAYMMDQGFAGTILPVNPNRPTVQGLPAFASVNALTAVPDVAIVAVPGEAAVRAVADLGAKGCRAAIIFTAGFAEVDEAGAAMQERLVAAGRQHGMRILGPNCLGLFNAAVGFYPMFSTSFEQGWPIRGNIGIASQSGAYGTHLFATSRARGLGTTVCVTTGNEGDVSLGEVIGWMAQAPEVEVICAYAEGIRESERFIAALDLARRNRKPVVMMKVGRSELGGHAAKSHTASIAGDDAVTEAVLREFGVVRAGTTEQMLDIAYAASRRIYPARNSLGVITVSGGAGVLISDAAEAMGVPMPEMPEAAQAKLKGLISFSAPRNPVDCTAQAVNQTEMFEHFLETTADAGGYASMLVFLTQTGGSTTMAPKLRPYLKQAREKFPDRLWVLSVIASADKVRGYEEDGYLVFEDPTRAVAAIEAMGRFGAAFAAPPPDDIVVPEVTLPATTPTEAEGKRILAAAGVPAVPEKACASVEEAVAAAESFGFPVVAKILSPDILHKSEIGGVILDLASAAAVREAHATLLARAAERAPGARIEGVLIARQIKGAVEMALGVAKDPVFGPVAMVGLGGVFIEILKDVSFRRCPFGDVEAEAMIRSLKGFPLLDGARGRPKADVAALASALSALSRFAAGAGERLASVDVNPLLVLPEGQGAFAADAVIEIEDTH</sequence>
<gene>
    <name evidence="5" type="primary">pauA</name>
    <name evidence="5" type="ORF">GCM10011320_54080</name>
</gene>
<dbReference type="AlphaFoldDB" id="A0A917L2H8"/>
<dbReference type="Proteomes" id="UP000661507">
    <property type="component" value="Unassembled WGS sequence"/>
</dbReference>
<dbReference type="SUPFAM" id="SSF52210">
    <property type="entry name" value="Succinyl-CoA synthetase domains"/>
    <property type="match status" value="2"/>
</dbReference>
<keyword evidence="1" id="KW-0816">Tricarboxylic acid cycle</keyword>
<reference evidence="5" key="1">
    <citation type="journal article" date="2014" name="Int. J. Syst. Evol. Microbiol.">
        <title>Complete genome sequence of Corynebacterium casei LMG S-19264T (=DSM 44701T), isolated from a smear-ripened cheese.</title>
        <authorList>
            <consortium name="US DOE Joint Genome Institute (JGI-PGF)"/>
            <person name="Walter F."/>
            <person name="Albersmeier A."/>
            <person name="Kalinowski J."/>
            <person name="Ruckert C."/>
        </authorList>
    </citation>
    <scope>NUCLEOTIDE SEQUENCE</scope>
    <source>
        <strain evidence="5">CGMCC 1.3617</strain>
    </source>
</reference>
<dbReference type="Gene3D" id="3.30.470.20">
    <property type="entry name" value="ATP-grasp fold, B domain"/>
    <property type="match status" value="1"/>
</dbReference>
<evidence type="ECO:0000259" key="4">
    <source>
        <dbReference type="PROSITE" id="PS50975"/>
    </source>
</evidence>
<dbReference type="Gene3D" id="3.40.50.720">
    <property type="entry name" value="NAD(P)-binding Rossmann-like Domain"/>
    <property type="match status" value="1"/>
</dbReference>
<dbReference type="GO" id="GO:0046872">
    <property type="term" value="F:metal ion binding"/>
    <property type="evidence" value="ECO:0007669"/>
    <property type="project" value="InterPro"/>
</dbReference>
<dbReference type="Pfam" id="PF13380">
    <property type="entry name" value="CoA_binding_2"/>
    <property type="match status" value="1"/>
</dbReference>
<evidence type="ECO:0000256" key="1">
    <source>
        <dbReference type="ARBA" id="ARBA00022532"/>
    </source>
</evidence>
<dbReference type="EMBL" id="BMKW01000018">
    <property type="protein sequence ID" value="GGJ39621.1"/>
    <property type="molecule type" value="Genomic_DNA"/>
</dbReference>
<protein>
    <submittedName>
        <fullName evidence="5">Pimeloyl-CoA synthetase</fullName>
    </submittedName>
</protein>
<keyword evidence="6" id="KW-1185">Reference proteome</keyword>
<organism evidence="5 6">
    <name type="scientific">Neoroseomonas lacus</name>
    <dbReference type="NCBI Taxonomy" id="287609"/>
    <lineage>
        <taxon>Bacteria</taxon>
        <taxon>Pseudomonadati</taxon>
        <taxon>Pseudomonadota</taxon>
        <taxon>Alphaproteobacteria</taxon>
        <taxon>Acetobacterales</taxon>
        <taxon>Acetobacteraceae</taxon>
        <taxon>Neoroseomonas</taxon>
    </lineage>
</organism>
<evidence type="ECO:0000256" key="2">
    <source>
        <dbReference type="ARBA" id="ARBA00060888"/>
    </source>
</evidence>
<comment type="caution">
    <text evidence="5">The sequence shown here is derived from an EMBL/GenBank/DDBJ whole genome shotgun (WGS) entry which is preliminary data.</text>
</comment>